<evidence type="ECO:0000256" key="8">
    <source>
        <dbReference type="ARBA" id="ARBA00047615"/>
    </source>
</evidence>
<dbReference type="AlphaFoldDB" id="A0A238VB31"/>
<keyword evidence="3 10" id="KW-0963">Cytoplasm</keyword>
<keyword evidence="4 10" id="KW-0808">Transferase</keyword>
<dbReference type="GO" id="GO:0005737">
    <property type="term" value="C:cytoplasm"/>
    <property type="evidence" value="ECO:0007669"/>
    <property type="project" value="UniProtKB-SubCell"/>
</dbReference>
<keyword evidence="7 10" id="KW-0067">ATP-binding</keyword>
<dbReference type="Pfam" id="PF13189">
    <property type="entry name" value="Cytidylate_kin2"/>
    <property type="match status" value="1"/>
</dbReference>
<dbReference type="GO" id="GO:0036431">
    <property type="term" value="F:dCMP kinase activity"/>
    <property type="evidence" value="ECO:0007669"/>
    <property type="project" value="InterPro"/>
</dbReference>
<dbReference type="HAMAP" id="MF_00239">
    <property type="entry name" value="Cytidyl_kinase_type2"/>
    <property type="match status" value="1"/>
</dbReference>
<gene>
    <name evidence="10" type="primary">cmk</name>
    <name evidence="11" type="ORF">SAMN06264855_102169</name>
</gene>
<dbReference type="EC" id="2.7.4.25" evidence="10"/>
<dbReference type="EMBL" id="FZNQ01000002">
    <property type="protein sequence ID" value="SNR31344.1"/>
    <property type="molecule type" value="Genomic_DNA"/>
</dbReference>
<evidence type="ECO:0000313" key="12">
    <source>
        <dbReference type="Proteomes" id="UP000198397"/>
    </source>
</evidence>
<evidence type="ECO:0000256" key="10">
    <source>
        <dbReference type="HAMAP-Rule" id="MF_00239"/>
    </source>
</evidence>
<keyword evidence="5 10" id="KW-0547">Nucleotide-binding</keyword>
<keyword evidence="6 10" id="KW-0418">Kinase</keyword>
<comment type="subcellular location">
    <subcellularLocation>
        <location evidence="1 10">Cytoplasm</location>
    </subcellularLocation>
</comment>
<dbReference type="Proteomes" id="UP000198397">
    <property type="component" value="Unassembled WGS sequence"/>
</dbReference>
<dbReference type="CDD" id="cd02020">
    <property type="entry name" value="CMPK"/>
    <property type="match status" value="1"/>
</dbReference>
<organism evidence="11 12">
    <name type="scientific">Halorubrum vacuolatum</name>
    <name type="common">Natronobacterium vacuolatum</name>
    <dbReference type="NCBI Taxonomy" id="63740"/>
    <lineage>
        <taxon>Archaea</taxon>
        <taxon>Methanobacteriati</taxon>
        <taxon>Methanobacteriota</taxon>
        <taxon>Stenosarchaea group</taxon>
        <taxon>Halobacteria</taxon>
        <taxon>Halobacteriales</taxon>
        <taxon>Haloferacaceae</taxon>
        <taxon>Halorubrum</taxon>
    </lineage>
</organism>
<evidence type="ECO:0000256" key="4">
    <source>
        <dbReference type="ARBA" id="ARBA00022679"/>
    </source>
</evidence>
<dbReference type="OrthoDB" id="31096at2157"/>
<evidence type="ECO:0000313" key="11">
    <source>
        <dbReference type="EMBL" id="SNR31344.1"/>
    </source>
</evidence>
<keyword evidence="12" id="KW-1185">Reference proteome</keyword>
<dbReference type="RefSeq" id="WP_089383623.1">
    <property type="nucleotide sequence ID" value="NZ_FZNQ01000002.1"/>
</dbReference>
<accession>A0A238VB31</accession>
<sequence>MLITVSGPPGSGKSTNAAGLAAALGLEHVSGGDIFREMAAERGMTPVEFNEHAENDDDIDHALDERLYTIATTRDDLVLESRLAGWLAGDHADLRFWFDAPVAVRAERIAAREDKPVPRAREETKRREASERKRYLEYYGIDIDDLSIYDAAYNTARWGPDRFLDALVATVEAYEPTTDEGKVPVVGVTHDF</sequence>
<dbReference type="Gene3D" id="3.40.50.300">
    <property type="entry name" value="P-loop containing nucleotide triphosphate hydrolases"/>
    <property type="match status" value="1"/>
</dbReference>
<dbReference type="SUPFAM" id="SSF52540">
    <property type="entry name" value="P-loop containing nucleoside triphosphate hydrolases"/>
    <property type="match status" value="1"/>
</dbReference>
<dbReference type="GO" id="GO:0006220">
    <property type="term" value="P:pyrimidine nucleotide metabolic process"/>
    <property type="evidence" value="ECO:0007669"/>
    <property type="project" value="UniProtKB-UniRule"/>
</dbReference>
<evidence type="ECO:0000256" key="7">
    <source>
        <dbReference type="ARBA" id="ARBA00022840"/>
    </source>
</evidence>
<dbReference type="InterPro" id="IPR011994">
    <property type="entry name" value="Cytidylate_kinase_dom"/>
</dbReference>
<dbReference type="NCBIfam" id="TIGR02173">
    <property type="entry name" value="cyt_kin_arch"/>
    <property type="match status" value="1"/>
</dbReference>
<evidence type="ECO:0000256" key="9">
    <source>
        <dbReference type="ARBA" id="ARBA00048478"/>
    </source>
</evidence>
<feature type="binding site" evidence="10">
    <location>
        <begin position="7"/>
        <end position="15"/>
    </location>
    <ligand>
        <name>ATP</name>
        <dbReference type="ChEBI" id="CHEBI:30616"/>
    </ligand>
</feature>
<proteinExistence type="inferred from homology"/>
<dbReference type="InterPro" id="IPR027417">
    <property type="entry name" value="P-loop_NTPase"/>
</dbReference>
<dbReference type="GO" id="GO:0005524">
    <property type="term" value="F:ATP binding"/>
    <property type="evidence" value="ECO:0007669"/>
    <property type="project" value="UniProtKB-UniRule"/>
</dbReference>
<evidence type="ECO:0000256" key="1">
    <source>
        <dbReference type="ARBA" id="ARBA00004496"/>
    </source>
</evidence>
<comment type="catalytic activity">
    <reaction evidence="8 10">
        <text>dCMP + ATP = dCDP + ADP</text>
        <dbReference type="Rhea" id="RHEA:25094"/>
        <dbReference type="ChEBI" id="CHEBI:30616"/>
        <dbReference type="ChEBI" id="CHEBI:57566"/>
        <dbReference type="ChEBI" id="CHEBI:58593"/>
        <dbReference type="ChEBI" id="CHEBI:456216"/>
        <dbReference type="EC" id="2.7.4.25"/>
    </reaction>
</comment>
<dbReference type="GO" id="GO:0036430">
    <property type="term" value="F:CMP kinase activity"/>
    <property type="evidence" value="ECO:0007669"/>
    <property type="project" value="RHEA"/>
</dbReference>
<evidence type="ECO:0000256" key="3">
    <source>
        <dbReference type="ARBA" id="ARBA00022490"/>
    </source>
</evidence>
<reference evidence="11 12" key="1">
    <citation type="submission" date="2017-06" db="EMBL/GenBank/DDBJ databases">
        <authorList>
            <person name="Kim H.J."/>
            <person name="Triplett B.A."/>
        </authorList>
    </citation>
    <scope>NUCLEOTIDE SEQUENCE [LARGE SCALE GENOMIC DNA]</scope>
    <source>
        <strain evidence="11 12">DSM 8800</strain>
    </source>
</reference>
<comment type="catalytic activity">
    <reaction evidence="9 10">
        <text>CMP + ATP = CDP + ADP</text>
        <dbReference type="Rhea" id="RHEA:11600"/>
        <dbReference type="ChEBI" id="CHEBI:30616"/>
        <dbReference type="ChEBI" id="CHEBI:58069"/>
        <dbReference type="ChEBI" id="CHEBI:60377"/>
        <dbReference type="ChEBI" id="CHEBI:456216"/>
        <dbReference type="EC" id="2.7.4.25"/>
    </reaction>
</comment>
<name>A0A238VB31_HALVU</name>
<evidence type="ECO:0000256" key="5">
    <source>
        <dbReference type="ARBA" id="ARBA00022741"/>
    </source>
</evidence>
<dbReference type="InterPro" id="IPR011892">
    <property type="entry name" value="Cyt_kin_arch"/>
</dbReference>
<comment type="similarity">
    <text evidence="2 10">Belongs to the cytidylate kinase family. Type 2 subfamily.</text>
</comment>
<evidence type="ECO:0000256" key="6">
    <source>
        <dbReference type="ARBA" id="ARBA00022777"/>
    </source>
</evidence>
<evidence type="ECO:0000256" key="2">
    <source>
        <dbReference type="ARBA" id="ARBA00011005"/>
    </source>
</evidence>
<protein>
    <recommendedName>
        <fullName evidence="10">Cytidylate kinase</fullName>
        <shortName evidence="10">CK</shortName>
        <ecNumber evidence="10">2.7.4.25</ecNumber>
    </recommendedName>
    <alternativeName>
        <fullName evidence="10">Cytidine monophosphate kinase</fullName>
        <shortName evidence="10">CMP kinase</shortName>
    </alternativeName>
</protein>